<feature type="transmembrane region" description="Helical" evidence="6">
    <location>
        <begin position="216"/>
        <end position="244"/>
    </location>
</feature>
<evidence type="ECO:0000313" key="7">
    <source>
        <dbReference type="EMBL" id="VYT96648.1"/>
    </source>
</evidence>
<comment type="subcellular location">
    <subcellularLocation>
        <location evidence="1">Cell membrane</location>
        <topology evidence="1">Multi-pass membrane protein</topology>
    </subcellularLocation>
</comment>
<dbReference type="RefSeq" id="WP_156701429.1">
    <property type="nucleotide sequence ID" value="NZ_CACRUP010000013.1"/>
</dbReference>
<dbReference type="PANTHER" id="PTHR30213:SF0">
    <property type="entry name" value="UPF0761 MEMBRANE PROTEIN YIHY"/>
    <property type="match status" value="1"/>
</dbReference>
<dbReference type="GO" id="GO:0005886">
    <property type="term" value="C:plasma membrane"/>
    <property type="evidence" value="ECO:0007669"/>
    <property type="project" value="UniProtKB-SubCell"/>
</dbReference>
<feature type="transmembrane region" description="Helical" evidence="6">
    <location>
        <begin position="186"/>
        <end position="204"/>
    </location>
</feature>
<dbReference type="InterPro" id="IPR017039">
    <property type="entry name" value="Virul_fac_BrkB"/>
</dbReference>
<dbReference type="NCBIfam" id="TIGR00765">
    <property type="entry name" value="yihY_not_rbn"/>
    <property type="match status" value="1"/>
</dbReference>
<keyword evidence="5 6" id="KW-0472">Membrane</keyword>
<evidence type="ECO:0000256" key="2">
    <source>
        <dbReference type="ARBA" id="ARBA00022475"/>
    </source>
</evidence>
<keyword evidence="3 6" id="KW-0812">Transmembrane</keyword>
<dbReference type="Pfam" id="PF03631">
    <property type="entry name" value="Virul_fac_BrkB"/>
    <property type="match status" value="1"/>
</dbReference>
<feature type="transmembrane region" description="Helical" evidence="6">
    <location>
        <begin position="39"/>
        <end position="58"/>
    </location>
</feature>
<evidence type="ECO:0000256" key="3">
    <source>
        <dbReference type="ARBA" id="ARBA00022692"/>
    </source>
</evidence>
<evidence type="ECO:0000256" key="1">
    <source>
        <dbReference type="ARBA" id="ARBA00004651"/>
    </source>
</evidence>
<dbReference type="PANTHER" id="PTHR30213">
    <property type="entry name" value="INNER MEMBRANE PROTEIN YHJD"/>
    <property type="match status" value="1"/>
</dbReference>
<sequence length="310" mass="35232">MKFLNNYIDKVKGKKAFTFFDKLIYRILNHDTLSYGGSLTYFLVLSIFPFLISLINAINFTGLLDPEYIFSLLSVLPAEIQDIVSNFLRELQSSSSGSFFTISFVAGLFTASTAVFKLIKIINSSYGFDEKRGFIKLRLLALFFTISLITMLFLLILTQIFGQIIYVNVMHYLGIENDFFDKVWKLAKNLIPIIYMLVTFVLLYKFSPSKSSENMVTFRGVLPGAIFSTFGVIIASLVFGFYVANFGKYSITYGSLGGIIVFLIWTYLLSIIILIGAEINATLYSMKNFKSLNIWPRHDSLFKNLENSDN</sequence>
<feature type="transmembrane region" description="Helical" evidence="6">
    <location>
        <begin position="139"/>
        <end position="166"/>
    </location>
</feature>
<reference evidence="7" key="1">
    <citation type="submission" date="2019-11" db="EMBL/GenBank/DDBJ databases">
        <authorList>
            <person name="Feng L."/>
        </authorList>
    </citation>
    <scope>NUCLEOTIDE SEQUENCE</scope>
    <source>
        <strain evidence="7">PgorbachiiLFYP46</strain>
    </source>
</reference>
<evidence type="ECO:0000256" key="4">
    <source>
        <dbReference type="ARBA" id="ARBA00022989"/>
    </source>
</evidence>
<gene>
    <name evidence="7" type="ORF">PGLFYP46_01531</name>
</gene>
<proteinExistence type="predicted"/>
<name>A0A6N3B2G1_9FIRM</name>
<dbReference type="AlphaFoldDB" id="A0A6N3B2G1"/>
<organism evidence="7">
    <name type="scientific">Peptoniphilus gorbachii</name>
    <dbReference type="NCBI Taxonomy" id="411567"/>
    <lineage>
        <taxon>Bacteria</taxon>
        <taxon>Bacillati</taxon>
        <taxon>Bacillota</taxon>
        <taxon>Tissierellia</taxon>
        <taxon>Tissierellales</taxon>
        <taxon>Peptoniphilaceae</taxon>
        <taxon>Peptoniphilus</taxon>
    </lineage>
</organism>
<feature type="transmembrane region" description="Helical" evidence="6">
    <location>
        <begin position="256"/>
        <end position="277"/>
    </location>
</feature>
<feature type="transmembrane region" description="Helical" evidence="6">
    <location>
        <begin position="99"/>
        <end position="119"/>
    </location>
</feature>
<accession>A0A6N3B2G1</accession>
<evidence type="ECO:0000256" key="5">
    <source>
        <dbReference type="ARBA" id="ARBA00023136"/>
    </source>
</evidence>
<keyword evidence="2" id="KW-1003">Cell membrane</keyword>
<dbReference type="PIRSF" id="PIRSF035875">
    <property type="entry name" value="RNase_BN"/>
    <property type="match status" value="1"/>
</dbReference>
<evidence type="ECO:0000256" key="6">
    <source>
        <dbReference type="SAM" id="Phobius"/>
    </source>
</evidence>
<keyword evidence="4 6" id="KW-1133">Transmembrane helix</keyword>
<protein>
    <submittedName>
        <fullName evidence="7">Uncharacterized protein</fullName>
    </submittedName>
</protein>
<dbReference type="EMBL" id="CACRUP010000013">
    <property type="protein sequence ID" value="VYT96648.1"/>
    <property type="molecule type" value="Genomic_DNA"/>
</dbReference>